<gene>
    <name evidence="3" type="ORF">EDC35_104330</name>
</gene>
<evidence type="ECO:0000256" key="1">
    <source>
        <dbReference type="SAM" id="MobiDB-lite"/>
    </source>
</evidence>
<feature type="compositionally biased region" description="Basic and acidic residues" evidence="1">
    <location>
        <begin position="75"/>
        <end position="98"/>
    </location>
</feature>
<protein>
    <submittedName>
        <fullName evidence="3">Uncharacterized protein</fullName>
    </submittedName>
</protein>
<accession>A0A4V2V1J6</accession>
<proteinExistence type="predicted"/>
<dbReference type="EMBL" id="SMAO01000004">
    <property type="protein sequence ID" value="TCT21472.1"/>
    <property type="molecule type" value="Genomic_DNA"/>
</dbReference>
<sequence length="157" mass="17101">MSDSRCLRQHPWRTRVAFAMLLAASGWMSLAPADPTEMKTPAITPESAAEAPLSVAQLQLQLDELRLRVQGMEGKLKDSAAARKSADQARMDAERRLAEGAQESDQLRQALLARETEVTRLGAELMAARQAHAELVERLAAAQRGDDAHLNCTGGSR</sequence>
<evidence type="ECO:0000313" key="3">
    <source>
        <dbReference type="EMBL" id="TCT21472.1"/>
    </source>
</evidence>
<keyword evidence="4" id="KW-1185">Reference proteome</keyword>
<feature type="region of interest" description="Disordered" evidence="1">
    <location>
        <begin position="75"/>
        <end position="105"/>
    </location>
</feature>
<feature type="signal peptide" evidence="2">
    <location>
        <begin position="1"/>
        <end position="33"/>
    </location>
</feature>
<evidence type="ECO:0000313" key="4">
    <source>
        <dbReference type="Proteomes" id="UP000295717"/>
    </source>
</evidence>
<name>A0A4V2V1J6_9GAMM</name>
<organism evidence="3 4">
    <name type="scientific">Thiobaca trueperi</name>
    <dbReference type="NCBI Taxonomy" id="127458"/>
    <lineage>
        <taxon>Bacteria</taxon>
        <taxon>Pseudomonadati</taxon>
        <taxon>Pseudomonadota</taxon>
        <taxon>Gammaproteobacteria</taxon>
        <taxon>Chromatiales</taxon>
        <taxon>Chromatiaceae</taxon>
        <taxon>Thiobaca</taxon>
    </lineage>
</organism>
<reference evidence="3 4" key="1">
    <citation type="submission" date="2019-03" db="EMBL/GenBank/DDBJ databases">
        <title>Genomic Encyclopedia of Type Strains, Phase IV (KMG-IV): sequencing the most valuable type-strain genomes for metagenomic binning, comparative biology and taxonomic classification.</title>
        <authorList>
            <person name="Goeker M."/>
        </authorList>
    </citation>
    <scope>NUCLEOTIDE SEQUENCE [LARGE SCALE GENOMIC DNA]</scope>
    <source>
        <strain evidence="3 4">DSM 13587</strain>
    </source>
</reference>
<feature type="chain" id="PRO_5020895939" evidence="2">
    <location>
        <begin position="34"/>
        <end position="157"/>
    </location>
</feature>
<evidence type="ECO:0000256" key="2">
    <source>
        <dbReference type="SAM" id="SignalP"/>
    </source>
</evidence>
<dbReference type="Proteomes" id="UP000295717">
    <property type="component" value="Unassembled WGS sequence"/>
</dbReference>
<dbReference type="AlphaFoldDB" id="A0A4V2V1J6"/>
<comment type="caution">
    <text evidence="3">The sequence shown here is derived from an EMBL/GenBank/DDBJ whole genome shotgun (WGS) entry which is preliminary data.</text>
</comment>
<keyword evidence="2" id="KW-0732">Signal</keyword>